<dbReference type="PANTHER" id="PTHR45615">
    <property type="entry name" value="MYOSIN HEAVY CHAIN, NON-MUSCLE"/>
    <property type="match status" value="1"/>
</dbReference>
<dbReference type="SUPFAM" id="SSF57997">
    <property type="entry name" value="Tropomyosin"/>
    <property type="match status" value="1"/>
</dbReference>
<keyword evidence="4" id="KW-1185">Reference proteome</keyword>
<feature type="coiled-coil region" evidence="1">
    <location>
        <begin position="419"/>
        <end position="453"/>
    </location>
</feature>
<feature type="coiled-coil region" evidence="1">
    <location>
        <begin position="349"/>
        <end position="383"/>
    </location>
</feature>
<evidence type="ECO:0000256" key="2">
    <source>
        <dbReference type="SAM" id="MobiDB-lite"/>
    </source>
</evidence>
<feature type="region of interest" description="Disordered" evidence="2">
    <location>
        <begin position="855"/>
        <end position="881"/>
    </location>
</feature>
<comment type="caution">
    <text evidence="3">The sequence shown here is derived from an EMBL/GenBank/DDBJ whole genome shotgun (WGS) entry which is preliminary data.</text>
</comment>
<evidence type="ECO:0000256" key="1">
    <source>
        <dbReference type="SAM" id="Coils"/>
    </source>
</evidence>
<dbReference type="OrthoDB" id="2286360at2759"/>
<dbReference type="EMBL" id="SKCS01000160">
    <property type="protein sequence ID" value="TNN14954.1"/>
    <property type="molecule type" value="Genomic_DNA"/>
</dbReference>
<gene>
    <name evidence="3" type="ORF">EWB00_001749</name>
</gene>
<feature type="coiled-coil region" evidence="1">
    <location>
        <begin position="1012"/>
        <end position="1046"/>
    </location>
</feature>
<proteinExistence type="predicted"/>
<dbReference type="STRING" id="6182.A0A4Z2DEQ4"/>
<keyword evidence="1" id="KW-0175">Coiled coil</keyword>
<evidence type="ECO:0000313" key="4">
    <source>
        <dbReference type="Proteomes" id="UP000311919"/>
    </source>
</evidence>
<dbReference type="Proteomes" id="UP000311919">
    <property type="component" value="Unassembled WGS sequence"/>
</dbReference>
<accession>A0A4Z2DEQ4</accession>
<dbReference type="PANTHER" id="PTHR45615:SF80">
    <property type="entry name" value="GRIP DOMAIN-CONTAINING PROTEIN"/>
    <property type="match status" value="1"/>
</dbReference>
<feature type="coiled-coil region" evidence="1">
    <location>
        <begin position="244"/>
        <end position="299"/>
    </location>
</feature>
<protein>
    <submittedName>
        <fullName evidence="3">Golgin subfamily A member 3</fullName>
    </submittedName>
</protein>
<reference evidence="3 4" key="1">
    <citation type="submission" date="2019-03" db="EMBL/GenBank/DDBJ databases">
        <title>An improved genome assembly of the fluke Schistosoma japonicum.</title>
        <authorList>
            <person name="Hu W."/>
            <person name="Luo F."/>
            <person name="Yin M."/>
            <person name="Mo X."/>
            <person name="Sun C."/>
            <person name="Wu Q."/>
            <person name="Zhu B."/>
            <person name="Xiang M."/>
            <person name="Wang J."/>
            <person name="Wang Y."/>
            <person name="Zhang T."/>
            <person name="Xu B."/>
            <person name="Zheng H."/>
            <person name="Feng Z."/>
        </authorList>
    </citation>
    <scope>NUCLEOTIDE SEQUENCE [LARGE SCALE GENOMIC DNA]</scope>
    <source>
        <strain evidence="3">HuSjv2</strain>
        <tissue evidence="3">Worms</tissue>
    </source>
</reference>
<dbReference type="AlphaFoldDB" id="A0A4Z2DEQ4"/>
<name>A0A4Z2DEQ4_SCHJA</name>
<sequence>MPVSIAFTHKFKRERVRSLSELPPRRIYLKDECNETEPCVHLSCYHHKDELNYLRQQLTVRTEEAEKISNELTRVKDEGKQFDDHLHELTRDGSAKADTIIKLKEKVSELYVEVESLRCSHLQAICHQKDLQNEIDNLRCSRDWYADQLRLVQCVRDRIQNEPERISNLLKDSSEINHRLAHENACLQAQLACSRAALADAKRNLSRHLESIRVDMIEREAIFERITAERASFENISRQRADEIVELRSQVSSLQMELKSTEEHLLHQKNKLLDAEEALAVAESRRNELQNQLNVFEREHFSKENCLDDRISRYNIVLESLEGYENGHTNKGILINEILEERATLTAALSASQHEKEALNNYLVNLKDNLIKVEESFTILRREIASKSTQILELTGQRDSMADKLKTLYDQLGDYWGVIENLRQEKQELNASLKVLQVELESSHNNLNELKLSLQKSDVGVQTVIEVQPVKSSLSLPSCMISKVPGLESQVSYHPSADIVAESQPNTVSLLSPINNFSTSDAISHSSHITIDKSDCWQSLSSNKTQVPICQVLFGDNLSIVAPVLPESNYNIQNSIKSDSQENYHTTPLSTNQNICWSTDSSSLISISVSSTSYKQNQMKSVQPDLDSNKQRLFGNCLYTQQLQDSQNSVNFDSGFQISDAHMSVSDICAFDNQQRNIPQLNVHSQDNQNDTYKYESNIYQDNLYAPPPQHRYSSNTNCDITTSQDRISLPSINSPLDLISNNANCDGIYSHRWITSEETVEKDLDHNFDQLPPQSICFSGKKDSFVTLSIEQDLNYKCTVMKNQNIRDESFSCFNNHDKVNKNKSSVKLAQYFSCAYQENVANEIFHVENVTTSSSPDTEALSSTPCNSPSHKNSNLIRSTESKAVNAESYEIERSDHSPISCSYEYSQPFFTSKTPSGLLDKICSTSQLDINACSSKHVCSTSEAYVVPTFDELNHLESERNTLSEYISVLKKDLAEAVASSATYQKEAEVHALNIEREKVAHRRALEAHQLTELELNNTKAELAKMEKLVVELRREVVSSKEEVALFQAREEENRSLHETEINSMQSIVTITSYHLSILAESLDHTLDEKAILQAELDSLKHGIRDQLQKFSLFTHSPSHGSSKIVDRLPFNSLTALGINLNGLENLVDGNSETTFCVKSPRKLCPSFESLRTEIMQLENELCSRGILASDLTQNEQEFD</sequence>
<organism evidence="3 4">
    <name type="scientific">Schistosoma japonicum</name>
    <name type="common">Blood fluke</name>
    <dbReference type="NCBI Taxonomy" id="6182"/>
    <lineage>
        <taxon>Eukaryota</taxon>
        <taxon>Metazoa</taxon>
        <taxon>Spiralia</taxon>
        <taxon>Lophotrochozoa</taxon>
        <taxon>Platyhelminthes</taxon>
        <taxon>Trematoda</taxon>
        <taxon>Digenea</taxon>
        <taxon>Strigeidida</taxon>
        <taxon>Schistosomatoidea</taxon>
        <taxon>Schistosomatidae</taxon>
        <taxon>Schistosoma</taxon>
    </lineage>
</organism>
<evidence type="ECO:0000313" key="3">
    <source>
        <dbReference type="EMBL" id="TNN14954.1"/>
    </source>
</evidence>